<dbReference type="Proteomes" id="UP000053424">
    <property type="component" value="Unassembled WGS sequence"/>
</dbReference>
<evidence type="ECO:0000313" key="2">
    <source>
        <dbReference type="Proteomes" id="UP000053424"/>
    </source>
</evidence>
<dbReference type="AlphaFoldDB" id="A0A0C3CEE6"/>
<reference evidence="1 2" key="1">
    <citation type="submission" date="2014-04" db="EMBL/GenBank/DDBJ databases">
        <authorList>
            <consortium name="DOE Joint Genome Institute"/>
            <person name="Kuo A."/>
            <person name="Gay G."/>
            <person name="Dore J."/>
            <person name="Kohler A."/>
            <person name="Nagy L.G."/>
            <person name="Floudas D."/>
            <person name="Copeland A."/>
            <person name="Barry K.W."/>
            <person name="Cichocki N."/>
            <person name="Veneault-Fourrey C."/>
            <person name="LaButti K."/>
            <person name="Lindquist E.A."/>
            <person name="Lipzen A."/>
            <person name="Lundell T."/>
            <person name="Morin E."/>
            <person name="Murat C."/>
            <person name="Sun H."/>
            <person name="Tunlid A."/>
            <person name="Henrissat B."/>
            <person name="Grigoriev I.V."/>
            <person name="Hibbett D.S."/>
            <person name="Martin F."/>
            <person name="Nordberg H.P."/>
            <person name="Cantor M.N."/>
            <person name="Hua S.X."/>
        </authorList>
    </citation>
    <scope>NUCLEOTIDE SEQUENCE [LARGE SCALE GENOMIC DNA]</scope>
    <source>
        <strain evidence="2">h7</strain>
    </source>
</reference>
<protein>
    <submittedName>
        <fullName evidence="1">Uncharacterized protein</fullName>
    </submittedName>
</protein>
<gene>
    <name evidence="1" type="ORF">M413DRAFT_120207</name>
</gene>
<accession>A0A0C3CEE6</accession>
<dbReference type="EMBL" id="KN831777">
    <property type="protein sequence ID" value="KIM42584.1"/>
    <property type="molecule type" value="Genomic_DNA"/>
</dbReference>
<sequence>MSNNCRRKEQWASFRQSCRSVGTGGIPGTVVGKFEGIDFELDPLHRYRQQPFDKAFVGHDTTGNQRPFTGQKGTTYPLMFLFVE</sequence>
<reference evidence="2" key="2">
    <citation type="submission" date="2015-01" db="EMBL/GenBank/DDBJ databases">
        <title>Evolutionary Origins and Diversification of the Mycorrhizal Mutualists.</title>
        <authorList>
            <consortium name="DOE Joint Genome Institute"/>
            <consortium name="Mycorrhizal Genomics Consortium"/>
            <person name="Kohler A."/>
            <person name="Kuo A."/>
            <person name="Nagy L.G."/>
            <person name="Floudas D."/>
            <person name="Copeland A."/>
            <person name="Barry K.W."/>
            <person name="Cichocki N."/>
            <person name="Veneault-Fourrey C."/>
            <person name="LaButti K."/>
            <person name="Lindquist E.A."/>
            <person name="Lipzen A."/>
            <person name="Lundell T."/>
            <person name="Morin E."/>
            <person name="Murat C."/>
            <person name="Riley R."/>
            <person name="Ohm R."/>
            <person name="Sun H."/>
            <person name="Tunlid A."/>
            <person name="Henrissat B."/>
            <person name="Grigoriev I.V."/>
            <person name="Hibbett D.S."/>
            <person name="Martin F."/>
        </authorList>
    </citation>
    <scope>NUCLEOTIDE SEQUENCE [LARGE SCALE GENOMIC DNA]</scope>
    <source>
        <strain evidence="2">h7</strain>
    </source>
</reference>
<proteinExistence type="predicted"/>
<dbReference type="HOGENOM" id="CLU_2527703_0_0_1"/>
<name>A0A0C3CEE6_HEBCY</name>
<keyword evidence="2" id="KW-1185">Reference proteome</keyword>
<organism evidence="1 2">
    <name type="scientific">Hebeloma cylindrosporum</name>
    <dbReference type="NCBI Taxonomy" id="76867"/>
    <lineage>
        <taxon>Eukaryota</taxon>
        <taxon>Fungi</taxon>
        <taxon>Dikarya</taxon>
        <taxon>Basidiomycota</taxon>
        <taxon>Agaricomycotina</taxon>
        <taxon>Agaricomycetes</taxon>
        <taxon>Agaricomycetidae</taxon>
        <taxon>Agaricales</taxon>
        <taxon>Agaricineae</taxon>
        <taxon>Hymenogastraceae</taxon>
        <taxon>Hebeloma</taxon>
    </lineage>
</organism>
<evidence type="ECO:0000313" key="1">
    <source>
        <dbReference type="EMBL" id="KIM42584.1"/>
    </source>
</evidence>